<dbReference type="OrthoDB" id="10254945at2759"/>
<dbReference type="GO" id="GO:0016301">
    <property type="term" value="F:kinase activity"/>
    <property type="evidence" value="ECO:0007669"/>
    <property type="project" value="UniProtKB-KW"/>
</dbReference>
<dbReference type="PANTHER" id="PTHR11012:SF30">
    <property type="entry name" value="PROTEIN KINASE-LIKE DOMAIN-CONTAINING"/>
    <property type="match status" value="1"/>
</dbReference>
<keyword evidence="1" id="KW-0418">Kinase</keyword>
<dbReference type="Proteomes" id="UP000693970">
    <property type="component" value="Unassembled WGS sequence"/>
</dbReference>
<protein>
    <submittedName>
        <fullName evidence="1">Ecdysteroid kinase</fullName>
    </submittedName>
</protein>
<evidence type="ECO:0000313" key="2">
    <source>
        <dbReference type="Proteomes" id="UP000693970"/>
    </source>
</evidence>
<gene>
    <name evidence="1" type="ORF">IV203_022224</name>
</gene>
<reference evidence="1" key="2">
    <citation type="submission" date="2021-04" db="EMBL/GenBank/DDBJ databases">
        <authorList>
            <person name="Podell S."/>
        </authorList>
    </citation>
    <scope>NUCLEOTIDE SEQUENCE</scope>
    <source>
        <strain evidence="1">Hildebrandi</strain>
    </source>
</reference>
<dbReference type="PANTHER" id="PTHR11012">
    <property type="entry name" value="PROTEIN KINASE-LIKE DOMAIN-CONTAINING"/>
    <property type="match status" value="1"/>
</dbReference>
<comment type="caution">
    <text evidence="1">The sequence shown here is derived from an EMBL/GenBank/DDBJ whole genome shotgun (WGS) entry which is preliminary data.</text>
</comment>
<reference evidence="1" key="1">
    <citation type="journal article" date="2021" name="Sci. Rep.">
        <title>Diploid genomic architecture of Nitzschia inconspicua, an elite biomass production diatom.</title>
        <authorList>
            <person name="Oliver A."/>
            <person name="Podell S."/>
            <person name="Pinowska A."/>
            <person name="Traller J.C."/>
            <person name="Smith S.R."/>
            <person name="McClure R."/>
            <person name="Beliaev A."/>
            <person name="Bohutskyi P."/>
            <person name="Hill E.A."/>
            <person name="Rabines A."/>
            <person name="Zheng H."/>
            <person name="Allen L.Z."/>
            <person name="Kuo A."/>
            <person name="Grigoriev I.V."/>
            <person name="Allen A.E."/>
            <person name="Hazlebeck D."/>
            <person name="Allen E.E."/>
        </authorList>
    </citation>
    <scope>NUCLEOTIDE SEQUENCE</scope>
    <source>
        <strain evidence="1">Hildebrandi</strain>
    </source>
</reference>
<evidence type="ECO:0000313" key="1">
    <source>
        <dbReference type="EMBL" id="KAG7344216.1"/>
    </source>
</evidence>
<dbReference type="InterPro" id="IPR004119">
    <property type="entry name" value="EcKL"/>
</dbReference>
<sequence length="437" mass="48635">MKILPLLQQSFPTATGYDNLTTVVQANAEGHLVKVHYAENGDVDDHCRPYPSTAFVKTVDAAQYSEEKKSWADLRRTLMYCRTEVRFYTEILPELISSSSSSLFANATPKIFLAEYDLDGLLLEQEGATDPSGEGPVVTVWKSNGNADQKGGFLVMEGISSDDYFQDSPISVDQAKKTLAAIAGLHAAAWQDVKLLTKAEQRLSRGSYHLKTRNPKELEGMSEAWTHFVNAFQHLDTTGIFQKCGADFGLRIQNLAEYVCRHTSPSPTDQYATISHGDFKSMNCFLPKTEASHERGVVMVDFASVGVGFGMQDVGMHIHHAVRPVDLANGGEMRLVQHYLVVLNDHLDMRGLDHYPQEVAMRHYRLAVVDYFRFFLGRFWKSATPASFAKKASSKNTALINRDVEAAFAFLDRVYDYVVKVEAERTMSGVCADSGTS</sequence>
<name>A0A9K3PEU3_9STRA</name>
<accession>A0A9K3PEU3</accession>
<proteinExistence type="predicted"/>
<organism evidence="1 2">
    <name type="scientific">Nitzschia inconspicua</name>
    <dbReference type="NCBI Taxonomy" id="303405"/>
    <lineage>
        <taxon>Eukaryota</taxon>
        <taxon>Sar</taxon>
        <taxon>Stramenopiles</taxon>
        <taxon>Ochrophyta</taxon>
        <taxon>Bacillariophyta</taxon>
        <taxon>Bacillariophyceae</taxon>
        <taxon>Bacillariophycidae</taxon>
        <taxon>Bacillariales</taxon>
        <taxon>Bacillariaceae</taxon>
        <taxon>Nitzschia</taxon>
    </lineage>
</organism>
<dbReference type="Pfam" id="PF02958">
    <property type="entry name" value="EcKL"/>
    <property type="match status" value="1"/>
</dbReference>
<dbReference type="AlphaFoldDB" id="A0A9K3PEU3"/>
<keyword evidence="1" id="KW-0808">Transferase</keyword>
<dbReference type="EMBL" id="JAGRRH010000023">
    <property type="protein sequence ID" value="KAG7344216.1"/>
    <property type="molecule type" value="Genomic_DNA"/>
</dbReference>
<keyword evidence="2" id="KW-1185">Reference proteome</keyword>